<keyword evidence="9" id="KW-1185">Reference proteome</keyword>
<dbReference type="InterPro" id="IPR023271">
    <property type="entry name" value="Aquaporin-like"/>
</dbReference>
<dbReference type="GO" id="GO:0016020">
    <property type="term" value="C:membrane"/>
    <property type="evidence" value="ECO:0007669"/>
    <property type="project" value="UniProtKB-SubCell"/>
</dbReference>
<dbReference type="Gene3D" id="1.20.1080.10">
    <property type="entry name" value="Glycerol uptake facilitator protein"/>
    <property type="match status" value="1"/>
</dbReference>
<dbReference type="GO" id="GO:0015267">
    <property type="term" value="F:channel activity"/>
    <property type="evidence" value="ECO:0007669"/>
    <property type="project" value="InterPro"/>
</dbReference>
<comment type="similarity">
    <text evidence="6">Belongs to the MIP/aquaporin (TC 1.A.8) family.</text>
</comment>
<evidence type="ECO:0000313" key="8">
    <source>
        <dbReference type="EMBL" id="ELR24075.1"/>
    </source>
</evidence>
<name>L8HG08_ACACF</name>
<keyword evidence="2 6" id="KW-0813">Transport</keyword>
<keyword evidence="4 7" id="KW-1133">Transmembrane helix</keyword>
<feature type="transmembrane region" description="Helical" evidence="7">
    <location>
        <begin position="47"/>
        <end position="74"/>
    </location>
</feature>
<dbReference type="PRINTS" id="PR00783">
    <property type="entry name" value="MINTRINSICP"/>
</dbReference>
<dbReference type="STRING" id="1257118.L8HG08"/>
<evidence type="ECO:0000256" key="2">
    <source>
        <dbReference type="ARBA" id="ARBA00022448"/>
    </source>
</evidence>
<dbReference type="VEuPathDB" id="AmoebaDB:ACA1_019330"/>
<protein>
    <submittedName>
        <fullName evidence="8">Transporter, major intrinsic protein (MIP) superfamily protein</fullName>
    </submittedName>
</protein>
<evidence type="ECO:0000256" key="3">
    <source>
        <dbReference type="ARBA" id="ARBA00022692"/>
    </source>
</evidence>
<organism evidence="8 9">
    <name type="scientific">Acanthamoeba castellanii (strain ATCC 30010 / Neff)</name>
    <dbReference type="NCBI Taxonomy" id="1257118"/>
    <lineage>
        <taxon>Eukaryota</taxon>
        <taxon>Amoebozoa</taxon>
        <taxon>Discosea</taxon>
        <taxon>Longamoebia</taxon>
        <taxon>Centramoebida</taxon>
        <taxon>Acanthamoebidae</taxon>
        <taxon>Acanthamoeba</taxon>
    </lineage>
</organism>
<proteinExistence type="inferred from homology"/>
<dbReference type="SUPFAM" id="SSF81338">
    <property type="entry name" value="Aquaporin-like"/>
    <property type="match status" value="1"/>
</dbReference>
<dbReference type="InterPro" id="IPR000425">
    <property type="entry name" value="MIP"/>
</dbReference>
<dbReference type="Proteomes" id="UP000011083">
    <property type="component" value="Unassembled WGS sequence"/>
</dbReference>
<evidence type="ECO:0000256" key="6">
    <source>
        <dbReference type="RuleBase" id="RU000477"/>
    </source>
</evidence>
<feature type="transmembrane region" description="Helical" evidence="7">
    <location>
        <begin position="121"/>
        <end position="139"/>
    </location>
</feature>
<dbReference type="OMA" id="RRLIMYV"/>
<evidence type="ECO:0000256" key="5">
    <source>
        <dbReference type="ARBA" id="ARBA00023136"/>
    </source>
</evidence>
<dbReference type="InterPro" id="IPR034294">
    <property type="entry name" value="Aquaporin_transptr"/>
</dbReference>
<keyword evidence="5 7" id="KW-0472">Membrane</keyword>
<dbReference type="AlphaFoldDB" id="L8HG08"/>
<sequence>MPFKFPHGATKVFNVLAPFVVEFIGTFFLVTAIGLNSLHPADQGSLAPFGIGFTLVVVVFAGGHISAVTLAVWLSRRGKISGVDAIIYAIVQVLAAFVAGLFYWFIKDNTFAVMPGPEGEGRALFMEAVWTFLLATVVLQTATTETQAGNSFFGLSIGMTVVAGAITAGPISGGVFNPAVGTGILTVNALHTREAEDLKYLWIYWVGPLVGGLLAGITFWFTNRREFHDDPTVEVVDTHLFSADVRSIADVSAQKREGGRIIKGMIKKEITHLGGHMSPDETDPMINYH</sequence>
<keyword evidence="3 6" id="KW-0812">Transmembrane</keyword>
<dbReference type="RefSeq" id="XP_004353603.1">
    <property type="nucleotide sequence ID" value="XM_004353551.1"/>
</dbReference>
<reference evidence="8 9" key="1">
    <citation type="journal article" date="2013" name="Genome Biol.">
        <title>Genome of Acanthamoeba castellanii highlights extensive lateral gene transfer and early evolution of tyrosine kinase signaling.</title>
        <authorList>
            <person name="Clarke M."/>
            <person name="Lohan A.J."/>
            <person name="Liu B."/>
            <person name="Lagkouvardos I."/>
            <person name="Roy S."/>
            <person name="Zafar N."/>
            <person name="Bertelli C."/>
            <person name="Schilde C."/>
            <person name="Kianianmomeni A."/>
            <person name="Burglin T.R."/>
            <person name="Frech C."/>
            <person name="Turcotte B."/>
            <person name="Kopec K.O."/>
            <person name="Synnott J.M."/>
            <person name="Choo C."/>
            <person name="Paponov I."/>
            <person name="Finkler A."/>
            <person name="Soon Heng Tan C."/>
            <person name="Hutchins A.P."/>
            <person name="Weinmeier T."/>
            <person name="Rattei T."/>
            <person name="Chu J.S."/>
            <person name="Gimenez G."/>
            <person name="Irimia M."/>
            <person name="Rigden D.J."/>
            <person name="Fitzpatrick D.A."/>
            <person name="Lorenzo-Morales J."/>
            <person name="Bateman A."/>
            <person name="Chiu C.H."/>
            <person name="Tang P."/>
            <person name="Hegemann P."/>
            <person name="Fromm H."/>
            <person name="Raoult D."/>
            <person name="Greub G."/>
            <person name="Miranda-Saavedra D."/>
            <person name="Chen N."/>
            <person name="Nash P."/>
            <person name="Ginger M.L."/>
            <person name="Horn M."/>
            <person name="Schaap P."/>
            <person name="Caler L."/>
            <person name="Loftus B."/>
        </authorList>
    </citation>
    <scope>NUCLEOTIDE SEQUENCE [LARGE SCALE GENOMIC DNA]</scope>
    <source>
        <strain evidence="8 9">Neff</strain>
    </source>
</reference>
<dbReference type="OrthoDB" id="13694at2759"/>
<dbReference type="GeneID" id="14925077"/>
<feature type="transmembrane region" description="Helical" evidence="7">
    <location>
        <begin position="86"/>
        <end position="106"/>
    </location>
</feature>
<feature type="transmembrane region" description="Helical" evidence="7">
    <location>
        <begin position="151"/>
        <end position="171"/>
    </location>
</feature>
<comment type="subcellular location">
    <subcellularLocation>
        <location evidence="1">Membrane</location>
        <topology evidence="1">Multi-pass membrane protein</topology>
    </subcellularLocation>
</comment>
<dbReference type="Pfam" id="PF00230">
    <property type="entry name" value="MIP"/>
    <property type="match status" value="1"/>
</dbReference>
<dbReference type="EMBL" id="KB007838">
    <property type="protein sequence ID" value="ELR24075.1"/>
    <property type="molecule type" value="Genomic_DNA"/>
</dbReference>
<dbReference type="PANTHER" id="PTHR45724:SF13">
    <property type="entry name" value="AQUAPORIN NIP1-1-RELATED"/>
    <property type="match status" value="1"/>
</dbReference>
<evidence type="ECO:0000256" key="1">
    <source>
        <dbReference type="ARBA" id="ARBA00004141"/>
    </source>
</evidence>
<evidence type="ECO:0000313" key="9">
    <source>
        <dbReference type="Proteomes" id="UP000011083"/>
    </source>
</evidence>
<evidence type="ECO:0000256" key="7">
    <source>
        <dbReference type="SAM" id="Phobius"/>
    </source>
</evidence>
<feature type="transmembrane region" description="Helical" evidence="7">
    <location>
        <begin position="202"/>
        <end position="221"/>
    </location>
</feature>
<evidence type="ECO:0000256" key="4">
    <source>
        <dbReference type="ARBA" id="ARBA00022989"/>
    </source>
</evidence>
<dbReference type="KEGG" id="acan:ACA1_019330"/>
<accession>L8HG08</accession>
<dbReference type="PANTHER" id="PTHR45724">
    <property type="entry name" value="AQUAPORIN NIP2-1"/>
    <property type="match status" value="1"/>
</dbReference>
<gene>
    <name evidence="8" type="ORF">ACA1_019330</name>
</gene>
<feature type="transmembrane region" description="Helical" evidence="7">
    <location>
        <begin position="12"/>
        <end position="35"/>
    </location>
</feature>